<accession>A0A371J4X7</accession>
<dbReference type="PANTHER" id="PTHR43394">
    <property type="entry name" value="ATP-DEPENDENT PERMEASE MDL1, MITOCHONDRIAL"/>
    <property type="match status" value="1"/>
</dbReference>
<keyword evidence="3" id="KW-1185">Reference proteome</keyword>
<gene>
    <name evidence="2" type="ORF">CG710_020210</name>
</gene>
<dbReference type="Gene3D" id="3.40.50.300">
    <property type="entry name" value="P-loop containing nucleotide triphosphate hydrolases"/>
    <property type="match status" value="1"/>
</dbReference>
<keyword evidence="2" id="KW-0547">Nucleotide-binding</keyword>
<comment type="caution">
    <text evidence="2">The sequence shown here is derived from an EMBL/GenBank/DDBJ whole genome shotgun (WGS) entry which is preliminary data.</text>
</comment>
<dbReference type="InterPro" id="IPR027417">
    <property type="entry name" value="P-loop_NTPase"/>
</dbReference>
<dbReference type="GO" id="GO:0016887">
    <property type="term" value="F:ATP hydrolysis activity"/>
    <property type="evidence" value="ECO:0007669"/>
    <property type="project" value="InterPro"/>
</dbReference>
<evidence type="ECO:0000259" key="1">
    <source>
        <dbReference type="Pfam" id="PF00005"/>
    </source>
</evidence>
<reference evidence="2 3" key="1">
    <citation type="journal article" date="2017" name="Genome Announc.">
        <title>Draft Genome Sequence of a Sporulating and Motile Strain of Lachnotalea glycerini Isolated from Water in Quebec City, Canada.</title>
        <authorList>
            <person name="Maheux A.F."/>
            <person name="Boudreau D.K."/>
            <person name="Berube E."/>
            <person name="Boissinot M."/>
            <person name="Raymond F."/>
            <person name="Brodeur S."/>
            <person name="Corbeil J."/>
            <person name="Isabel S."/>
            <person name="Omar R.F."/>
            <person name="Bergeron M.G."/>
        </authorList>
    </citation>
    <scope>NUCLEOTIDE SEQUENCE [LARGE SCALE GENOMIC DNA]</scope>
    <source>
        <strain evidence="2 3">CCRI-19302</strain>
    </source>
</reference>
<dbReference type="AlphaFoldDB" id="A0A371J4X7"/>
<dbReference type="GO" id="GO:0015421">
    <property type="term" value="F:ABC-type oligopeptide transporter activity"/>
    <property type="evidence" value="ECO:0007669"/>
    <property type="project" value="TreeGrafter"/>
</dbReference>
<dbReference type="Proteomes" id="UP000216411">
    <property type="component" value="Unassembled WGS sequence"/>
</dbReference>
<dbReference type="InterPro" id="IPR039421">
    <property type="entry name" value="Type_1_exporter"/>
</dbReference>
<dbReference type="SUPFAM" id="SSF52540">
    <property type="entry name" value="P-loop containing nucleoside triphosphate hydrolases"/>
    <property type="match status" value="1"/>
</dbReference>
<evidence type="ECO:0000313" key="2">
    <source>
        <dbReference type="EMBL" id="RDY27809.1"/>
    </source>
</evidence>
<dbReference type="InterPro" id="IPR003439">
    <property type="entry name" value="ABC_transporter-like_ATP-bd"/>
</dbReference>
<proteinExistence type="predicted"/>
<protein>
    <submittedName>
        <fullName evidence="2">ATP-binding cassette domain-containing protein</fullName>
    </submittedName>
</protein>
<dbReference type="EMBL" id="NOKA02000097">
    <property type="protein sequence ID" value="RDY27809.1"/>
    <property type="molecule type" value="Genomic_DNA"/>
</dbReference>
<dbReference type="OrthoDB" id="1699242at2"/>
<organism evidence="2 3">
    <name type="scientific">Lachnotalea glycerini</name>
    <dbReference type="NCBI Taxonomy" id="1763509"/>
    <lineage>
        <taxon>Bacteria</taxon>
        <taxon>Bacillati</taxon>
        <taxon>Bacillota</taxon>
        <taxon>Clostridia</taxon>
        <taxon>Lachnospirales</taxon>
        <taxon>Lachnospiraceae</taxon>
        <taxon>Lachnotalea</taxon>
    </lineage>
</organism>
<dbReference type="Pfam" id="PF00005">
    <property type="entry name" value="ABC_tran"/>
    <property type="match status" value="1"/>
</dbReference>
<feature type="domain" description="ABC transporter" evidence="1">
    <location>
        <begin position="35"/>
        <end position="84"/>
    </location>
</feature>
<sequence length="94" mass="10742">MDDKDYSTTFNSEFEKIEFVSVSFMYPNTTKYAIRNFTYTFEANKTYGLVGLSGSGKATLLKILLGLYENYEGKILVDGVDMNTIFLSIKEYIN</sequence>
<name>A0A371J4X7_9FIRM</name>
<evidence type="ECO:0000313" key="3">
    <source>
        <dbReference type="Proteomes" id="UP000216411"/>
    </source>
</evidence>
<dbReference type="GO" id="GO:0005524">
    <property type="term" value="F:ATP binding"/>
    <property type="evidence" value="ECO:0007669"/>
    <property type="project" value="UniProtKB-KW"/>
</dbReference>
<dbReference type="PANTHER" id="PTHR43394:SF1">
    <property type="entry name" value="ATP-BINDING CASSETTE SUB-FAMILY B MEMBER 10, MITOCHONDRIAL"/>
    <property type="match status" value="1"/>
</dbReference>
<keyword evidence="2" id="KW-0067">ATP-binding</keyword>